<evidence type="ECO:0000256" key="2">
    <source>
        <dbReference type="SAM" id="Phobius"/>
    </source>
</evidence>
<proteinExistence type="predicted"/>
<dbReference type="InterPro" id="IPR025280">
    <property type="entry name" value="SNIPE"/>
</dbReference>
<dbReference type="AlphaFoldDB" id="A0A345H8C1"/>
<keyword evidence="5" id="KW-1185">Reference proteome</keyword>
<accession>A0A345H8C1</accession>
<gene>
    <name evidence="4" type="ORF">DVK85_00710</name>
</gene>
<evidence type="ECO:0000256" key="1">
    <source>
        <dbReference type="SAM" id="Coils"/>
    </source>
</evidence>
<dbReference type="Pfam" id="PF13250">
    <property type="entry name" value="SNIPE"/>
    <property type="match status" value="1"/>
</dbReference>
<feature type="coiled-coil region" evidence="1">
    <location>
        <begin position="257"/>
        <end position="354"/>
    </location>
</feature>
<sequence>MSLNLNNLNIKSEVLSYEIYIFMNIIVLTTLNMFFNRSKKLLEDKIIELSSIKDELEATKKNLYSVSNELKNSQDLLDVLKKKYSDIINLEEEIDIRKASINKADDRLKDLNENYKSAFKVYEELQNQISIYKDDIEIGSFGLYERKFNFDTSETYKLSIQENYNSQKKLVKEDKAVYCHTEWTVNGSRVEGRKQTNHYKKLMLYAFNGECDAIIAKVRWNNATKSQERILKTFESINKLGSVHNINISSEYLNCKIEELLLTHEYEEKKNEEKEEQRQIREMIREEEKAQRDFDRAKKIAEEEEAKFKKALDRARLELGIASPQDILSLNEQIASLEQQLIDAQQKRERAIAMAQLTKIGHIYVISNLGSFGNDIYKIGMTRRLNPHDRVRELGDASVPFRFDVHAIIHSENAPQLERELHLKFHDRRLNKVNLRKEFFNVSLQEIEEFIKKHTDAEIEFTKLAEAKEYRETVKMIEQLNHLSNQITTEMKFPDSLI</sequence>
<keyword evidence="2" id="KW-0472">Membrane</keyword>
<keyword evidence="2" id="KW-0812">Transmembrane</keyword>
<evidence type="ECO:0000313" key="5">
    <source>
        <dbReference type="Proteomes" id="UP000253951"/>
    </source>
</evidence>
<feature type="transmembrane region" description="Helical" evidence="2">
    <location>
        <begin position="15"/>
        <end position="35"/>
    </location>
</feature>
<feature type="domain" description="Bacteriophage T5 Orf172 DNA-binding" evidence="3">
    <location>
        <begin position="371"/>
        <end position="454"/>
    </location>
</feature>
<dbReference type="KEGG" id="fat:DVK85_00710"/>
<dbReference type="EMBL" id="CP031188">
    <property type="protein sequence ID" value="AXG72831.1"/>
    <property type="molecule type" value="Genomic_DNA"/>
</dbReference>
<reference evidence="4 5" key="1">
    <citation type="submission" date="2018-07" db="EMBL/GenBank/DDBJ databases">
        <title>Complete genome sequence of Flavobacterium arcticum type strain SM1502T.</title>
        <authorList>
            <person name="Li Y."/>
            <person name="Li D.-D."/>
        </authorList>
    </citation>
    <scope>NUCLEOTIDE SEQUENCE [LARGE SCALE GENOMIC DNA]</scope>
    <source>
        <strain evidence="4 5">SM1502</strain>
    </source>
</reference>
<dbReference type="SMART" id="SM00974">
    <property type="entry name" value="T5orf172"/>
    <property type="match status" value="1"/>
</dbReference>
<feature type="coiled-coil region" evidence="1">
    <location>
        <begin position="39"/>
        <end position="128"/>
    </location>
</feature>
<protein>
    <submittedName>
        <fullName evidence="4">DUF4041 domain-containing protein</fullName>
    </submittedName>
</protein>
<name>A0A345H8C1_9FLAO</name>
<dbReference type="Proteomes" id="UP000253951">
    <property type="component" value="Chromosome"/>
</dbReference>
<evidence type="ECO:0000313" key="4">
    <source>
        <dbReference type="EMBL" id="AXG72831.1"/>
    </source>
</evidence>
<dbReference type="OrthoDB" id="9811665at2"/>
<evidence type="ECO:0000259" key="3">
    <source>
        <dbReference type="SMART" id="SM00974"/>
    </source>
</evidence>
<dbReference type="InterPro" id="IPR018306">
    <property type="entry name" value="Phage_T5_Orf172_DNA-bd"/>
</dbReference>
<organism evidence="4 5">
    <name type="scientific">Flavobacterium arcticum</name>
    <dbReference type="NCBI Taxonomy" id="1784713"/>
    <lineage>
        <taxon>Bacteria</taxon>
        <taxon>Pseudomonadati</taxon>
        <taxon>Bacteroidota</taxon>
        <taxon>Flavobacteriia</taxon>
        <taxon>Flavobacteriales</taxon>
        <taxon>Flavobacteriaceae</taxon>
        <taxon>Flavobacterium</taxon>
    </lineage>
</organism>
<keyword evidence="1" id="KW-0175">Coiled coil</keyword>
<keyword evidence="2" id="KW-1133">Transmembrane helix</keyword>
<dbReference type="Pfam" id="PF13455">
    <property type="entry name" value="MUG113"/>
    <property type="match status" value="1"/>
</dbReference>